<reference evidence="3" key="1">
    <citation type="journal article" date="2015" name="Genome">
        <title>Whole Genome Sequence of the Non-Microcystin-Producing Microcystis aeruginosa Strain NIES-44.</title>
        <authorList>
            <person name="Okano K."/>
            <person name="Miyata N."/>
            <person name="Ozaki Y."/>
        </authorList>
    </citation>
    <scope>NUCLEOTIDE SEQUENCE [LARGE SCALE GENOMIC DNA]</scope>
    <source>
        <strain evidence="3">NIES-44</strain>
    </source>
</reference>
<protein>
    <submittedName>
        <fullName evidence="2">Uncharacterized protein</fullName>
    </submittedName>
</protein>
<accession>A0A0A1VT46</accession>
<feature type="region of interest" description="Disordered" evidence="1">
    <location>
        <begin position="1"/>
        <end position="36"/>
    </location>
</feature>
<sequence>MNPSLQHGSINSKKRQVAARSTDSTSSPSTSDLENDGFAVSNQLEKTEFVSSLAIVNKWMSRDYYHLCWNDCSDFSRLDNLYFFRSLSCQLLRTYAEILIISNYQ</sequence>
<dbReference type="AlphaFoldDB" id="A0A0A1VT46"/>
<dbReference type="EMBL" id="BBPA01000021">
    <property type="protein sequence ID" value="GAL92446.1"/>
    <property type="molecule type" value="Genomic_DNA"/>
</dbReference>
<evidence type="ECO:0000313" key="2">
    <source>
        <dbReference type="EMBL" id="GAL92446.1"/>
    </source>
</evidence>
<feature type="compositionally biased region" description="Low complexity" evidence="1">
    <location>
        <begin position="21"/>
        <end position="32"/>
    </location>
</feature>
<dbReference type="Proteomes" id="UP000030321">
    <property type="component" value="Unassembled WGS sequence"/>
</dbReference>
<comment type="caution">
    <text evidence="2">The sequence shown here is derived from an EMBL/GenBank/DDBJ whole genome shotgun (WGS) entry which is preliminary data.</text>
</comment>
<evidence type="ECO:0000313" key="3">
    <source>
        <dbReference type="Proteomes" id="UP000030321"/>
    </source>
</evidence>
<proteinExistence type="predicted"/>
<organism evidence="2 3">
    <name type="scientific">Microcystis aeruginosa NIES-44</name>
    <dbReference type="NCBI Taxonomy" id="449439"/>
    <lineage>
        <taxon>Bacteria</taxon>
        <taxon>Bacillati</taxon>
        <taxon>Cyanobacteriota</taxon>
        <taxon>Cyanophyceae</taxon>
        <taxon>Oscillatoriophycideae</taxon>
        <taxon>Chroococcales</taxon>
        <taxon>Microcystaceae</taxon>
        <taxon>Microcystis</taxon>
    </lineage>
</organism>
<gene>
    <name evidence="2" type="ORF">N44_01004</name>
</gene>
<evidence type="ECO:0000256" key="1">
    <source>
        <dbReference type="SAM" id="MobiDB-lite"/>
    </source>
</evidence>
<feature type="compositionally biased region" description="Polar residues" evidence="1">
    <location>
        <begin position="1"/>
        <end position="11"/>
    </location>
</feature>
<name>A0A0A1VT46_MICAE</name>